<comment type="caution">
    <text evidence="5">The sequence shown here is derived from an EMBL/GenBank/DDBJ whole genome shotgun (WGS) entry which is preliminary data.</text>
</comment>
<dbReference type="Gene3D" id="2.40.30.170">
    <property type="match status" value="1"/>
</dbReference>
<comment type="similarity">
    <text evidence="1">Belongs to the membrane fusion protein (MFP) (TC 8.A.1) family.</text>
</comment>
<organism evidence="5 6">
    <name type="scientific">Litoribacillus peritrichatus</name>
    <dbReference type="NCBI Taxonomy" id="718191"/>
    <lineage>
        <taxon>Bacteria</taxon>
        <taxon>Pseudomonadati</taxon>
        <taxon>Pseudomonadota</taxon>
        <taxon>Gammaproteobacteria</taxon>
        <taxon>Oceanospirillales</taxon>
        <taxon>Oceanospirillaceae</taxon>
        <taxon>Litoribacillus</taxon>
    </lineage>
</organism>
<gene>
    <name evidence="5" type="ORF">GCM10022277_22020</name>
</gene>
<dbReference type="PANTHER" id="PTHR30469">
    <property type="entry name" value="MULTIDRUG RESISTANCE PROTEIN MDTA"/>
    <property type="match status" value="1"/>
</dbReference>
<dbReference type="Pfam" id="PF25954">
    <property type="entry name" value="Beta-barrel_RND_2"/>
    <property type="match status" value="1"/>
</dbReference>
<dbReference type="NCBIfam" id="TIGR01730">
    <property type="entry name" value="RND_mfp"/>
    <property type="match status" value="1"/>
</dbReference>
<evidence type="ECO:0000259" key="4">
    <source>
        <dbReference type="Pfam" id="PF25954"/>
    </source>
</evidence>
<evidence type="ECO:0000256" key="2">
    <source>
        <dbReference type="SAM" id="SignalP"/>
    </source>
</evidence>
<dbReference type="InterPro" id="IPR058792">
    <property type="entry name" value="Beta-barrel_RND_2"/>
</dbReference>
<dbReference type="Pfam" id="PF25917">
    <property type="entry name" value="BSH_RND"/>
    <property type="match status" value="1"/>
</dbReference>
<keyword evidence="2" id="KW-0732">Signal</keyword>
<protein>
    <recommendedName>
        <fullName evidence="7">Efflux RND transporter periplasmic adaptor subunit</fullName>
    </recommendedName>
</protein>
<evidence type="ECO:0000313" key="5">
    <source>
        <dbReference type="EMBL" id="GAA3925550.1"/>
    </source>
</evidence>
<feature type="chain" id="PRO_5045117033" description="Efflux RND transporter periplasmic adaptor subunit" evidence="2">
    <location>
        <begin position="20"/>
        <end position="347"/>
    </location>
</feature>
<dbReference type="EMBL" id="BAABBN010000007">
    <property type="protein sequence ID" value="GAA3925550.1"/>
    <property type="molecule type" value="Genomic_DNA"/>
</dbReference>
<keyword evidence="6" id="KW-1185">Reference proteome</keyword>
<dbReference type="InterPro" id="IPR058625">
    <property type="entry name" value="MdtA-like_BSH"/>
</dbReference>
<evidence type="ECO:0008006" key="7">
    <source>
        <dbReference type="Google" id="ProtNLM"/>
    </source>
</evidence>
<evidence type="ECO:0000259" key="3">
    <source>
        <dbReference type="Pfam" id="PF25917"/>
    </source>
</evidence>
<feature type="domain" description="CusB-like beta-barrel" evidence="4">
    <location>
        <begin position="183"/>
        <end position="253"/>
    </location>
</feature>
<dbReference type="Gene3D" id="2.40.50.100">
    <property type="match status" value="1"/>
</dbReference>
<feature type="domain" description="Multidrug resistance protein MdtA-like barrel-sandwich hybrid" evidence="3">
    <location>
        <begin position="54"/>
        <end position="169"/>
    </location>
</feature>
<feature type="signal peptide" evidence="2">
    <location>
        <begin position="1"/>
        <end position="19"/>
    </location>
</feature>
<evidence type="ECO:0000256" key="1">
    <source>
        <dbReference type="ARBA" id="ARBA00009477"/>
    </source>
</evidence>
<dbReference type="SUPFAM" id="SSF111369">
    <property type="entry name" value="HlyD-like secretion proteins"/>
    <property type="match status" value="1"/>
</dbReference>
<dbReference type="Gene3D" id="1.10.287.470">
    <property type="entry name" value="Helix hairpin bin"/>
    <property type="match status" value="1"/>
</dbReference>
<accession>A0ABP7ML02</accession>
<reference evidence="6" key="1">
    <citation type="journal article" date="2019" name="Int. J. Syst. Evol. Microbiol.">
        <title>The Global Catalogue of Microorganisms (GCM) 10K type strain sequencing project: providing services to taxonomists for standard genome sequencing and annotation.</title>
        <authorList>
            <consortium name="The Broad Institute Genomics Platform"/>
            <consortium name="The Broad Institute Genome Sequencing Center for Infectious Disease"/>
            <person name="Wu L."/>
            <person name="Ma J."/>
        </authorList>
    </citation>
    <scope>NUCLEOTIDE SEQUENCE [LARGE SCALE GENOMIC DNA]</scope>
    <source>
        <strain evidence="6">JCM 17551</strain>
    </source>
</reference>
<dbReference type="InterPro" id="IPR006143">
    <property type="entry name" value="RND_pump_MFP"/>
</dbReference>
<name>A0ABP7ML02_9GAMM</name>
<sequence length="347" mass="37910">MNKLLLLISFVISSTSAIANQPVDTQPIEKTTSAIRFYSSGLVTNKAQSRLSFKTSGIIEKLTVEEGQKVKKGDLLAQLDLSEIVAQQRQAQADYKQANLDVARLEKLVSQRLAPKEKLDNAQIRQDKAKAALNIAEFNLKHSQIKAPTDGIIIKKHIEKDELVNAGQPILVFSPNSQGWVVKAGLIDREAVYVNIGDQTTIELDAYPGHQLTGVISEMAAQANENTGLFEVEVRIEDQQLRLMSGLYAHINVLPAQQPVLYRIPTASLISANGKTGTVAQMNPVSRNIELKTVKMHSLSTDSVYVAYGLNTEWPIVLGTPYNLRAQLTTTPTTLPAEAVSSTLSGL</sequence>
<dbReference type="Proteomes" id="UP001501565">
    <property type="component" value="Unassembled WGS sequence"/>
</dbReference>
<proteinExistence type="inferred from homology"/>
<evidence type="ECO:0000313" key="6">
    <source>
        <dbReference type="Proteomes" id="UP001501565"/>
    </source>
</evidence>
<dbReference type="RefSeq" id="WP_344798513.1">
    <property type="nucleotide sequence ID" value="NZ_BAABBN010000007.1"/>
</dbReference>